<name>A0A0L9TYA9_PHAAN</name>
<gene>
    <name evidence="1" type="ORF">LR48_Vigan02g132400</name>
</gene>
<evidence type="ECO:0000313" key="2">
    <source>
        <dbReference type="Proteomes" id="UP000053144"/>
    </source>
</evidence>
<sequence length="116" mass="13539">MQLLELNDSKETVYGALDAWVAWEQNFPIASLKTILNSLEKEQQWHRVVQTREEESLTPKKIHLSENDPIGPLHQLADIITNESMMVTWDSTEFGRNYDIPLYLHKDDVMELAEEK</sequence>
<dbReference type="Proteomes" id="UP000053144">
    <property type="component" value="Chromosome 2"/>
</dbReference>
<accession>A0A0L9TYA9</accession>
<proteinExistence type="predicted"/>
<reference evidence="2" key="1">
    <citation type="journal article" date="2015" name="Proc. Natl. Acad. Sci. U.S.A.">
        <title>Genome sequencing of adzuki bean (Vigna angularis) provides insight into high starch and low fat accumulation and domestication.</title>
        <authorList>
            <person name="Yang K."/>
            <person name="Tian Z."/>
            <person name="Chen C."/>
            <person name="Luo L."/>
            <person name="Zhao B."/>
            <person name="Wang Z."/>
            <person name="Yu L."/>
            <person name="Li Y."/>
            <person name="Sun Y."/>
            <person name="Li W."/>
            <person name="Chen Y."/>
            <person name="Li Y."/>
            <person name="Zhang Y."/>
            <person name="Ai D."/>
            <person name="Zhao J."/>
            <person name="Shang C."/>
            <person name="Ma Y."/>
            <person name="Wu B."/>
            <person name="Wang M."/>
            <person name="Gao L."/>
            <person name="Sun D."/>
            <person name="Zhang P."/>
            <person name="Guo F."/>
            <person name="Wang W."/>
            <person name="Li Y."/>
            <person name="Wang J."/>
            <person name="Varshney R.K."/>
            <person name="Wang J."/>
            <person name="Ling H.Q."/>
            <person name="Wan P."/>
        </authorList>
    </citation>
    <scope>NUCLEOTIDE SEQUENCE</scope>
    <source>
        <strain evidence="2">cv. Jingnong 6</strain>
    </source>
</reference>
<organism evidence="1 2">
    <name type="scientific">Phaseolus angularis</name>
    <name type="common">Azuki bean</name>
    <name type="synonym">Vigna angularis</name>
    <dbReference type="NCBI Taxonomy" id="3914"/>
    <lineage>
        <taxon>Eukaryota</taxon>
        <taxon>Viridiplantae</taxon>
        <taxon>Streptophyta</taxon>
        <taxon>Embryophyta</taxon>
        <taxon>Tracheophyta</taxon>
        <taxon>Spermatophyta</taxon>
        <taxon>Magnoliopsida</taxon>
        <taxon>eudicotyledons</taxon>
        <taxon>Gunneridae</taxon>
        <taxon>Pentapetalae</taxon>
        <taxon>rosids</taxon>
        <taxon>fabids</taxon>
        <taxon>Fabales</taxon>
        <taxon>Fabaceae</taxon>
        <taxon>Papilionoideae</taxon>
        <taxon>50 kb inversion clade</taxon>
        <taxon>NPAAA clade</taxon>
        <taxon>indigoferoid/millettioid clade</taxon>
        <taxon>Phaseoleae</taxon>
        <taxon>Vigna</taxon>
    </lineage>
</organism>
<dbReference type="EMBL" id="CM003372">
    <property type="protein sequence ID" value="KOM35174.1"/>
    <property type="molecule type" value="Genomic_DNA"/>
</dbReference>
<evidence type="ECO:0000313" key="1">
    <source>
        <dbReference type="EMBL" id="KOM35174.1"/>
    </source>
</evidence>
<dbReference type="AlphaFoldDB" id="A0A0L9TYA9"/>
<dbReference type="PANTHER" id="PTHR47603:SF1">
    <property type="entry name" value="PPR CONTAINING-LIKE PROTEIN"/>
    <property type="match status" value="1"/>
</dbReference>
<dbReference type="STRING" id="3914.A0A0L9TYA9"/>
<protein>
    <submittedName>
        <fullName evidence="1">Uncharacterized protein</fullName>
    </submittedName>
</protein>
<dbReference type="Gramene" id="KOM35174">
    <property type="protein sequence ID" value="KOM35174"/>
    <property type="gene ID" value="LR48_Vigan02g132400"/>
</dbReference>
<dbReference type="PANTHER" id="PTHR47603">
    <property type="entry name" value="PPR CONTAINING-LIKE PROTEIN"/>
    <property type="match status" value="1"/>
</dbReference>